<keyword evidence="3 8" id="KW-0812">Transmembrane</keyword>
<dbReference type="HAMAP" id="MF_00717">
    <property type="entry name" value="PSII_PsbY"/>
    <property type="match status" value="1"/>
</dbReference>
<organism evidence="10 11">
    <name type="scientific">Thermostichus vulcanus str. 'Rupite'</name>
    <dbReference type="NCBI Taxonomy" id="2813851"/>
    <lineage>
        <taxon>Bacteria</taxon>
        <taxon>Bacillati</taxon>
        <taxon>Cyanobacteriota</taxon>
        <taxon>Cyanophyceae</taxon>
        <taxon>Thermostichales</taxon>
        <taxon>Thermostichaceae</taxon>
        <taxon>Thermostichus</taxon>
    </lineage>
</organism>
<protein>
    <recommendedName>
        <fullName evidence="8">Photosystem II reaction center protein Y</fullName>
    </recommendedName>
</protein>
<keyword evidence="4 8" id="KW-1133">Transmembrane helix</keyword>
<comment type="subcellular location">
    <subcellularLocation>
        <location evidence="8">Cellular thylakoid membrane</location>
        <topology evidence="8">Single-pass membrane protein</topology>
    </subcellularLocation>
    <subcellularLocation>
        <location evidence="1">Membrane</location>
    </subcellularLocation>
</comment>
<name>A0ABT0C9Z3_THEVL</name>
<evidence type="ECO:0000256" key="7">
    <source>
        <dbReference type="ARBA" id="ARBA00023276"/>
    </source>
</evidence>
<comment type="caution">
    <text evidence="10">The sequence shown here is derived from an EMBL/GenBank/DDBJ whole genome shotgun (WGS) entry which is preliminary data.</text>
</comment>
<evidence type="ECO:0000256" key="8">
    <source>
        <dbReference type="HAMAP-Rule" id="MF_00717"/>
    </source>
</evidence>
<dbReference type="Proteomes" id="UP000830835">
    <property type="component" value="Unassembled WGS sequence"/>
</dbReference>
<keyword evidence="2 8" id="KW-0602">Photosynthesis</keyword>
<comment type="subunit">
    <text evidence="8">PSII is composed of 1 copy each of membrane proteins PsbA, PsbB, PsbC, PsbD, PsbE, PsbF, PsbH, PsbI, PsbJ, PsbK, PsbL, PsbM, PsbT, PsbX, PsbY, PsbZ, Psb30/Ycf12, peripheral proteins PsbO, CyanoQ (PsbQ), PsbU, PsbV and a large number of cofactors. It forms dimeric complexes.</text>
</comment>
<dbReference type="InterPro" id="IPR009388">
    <property type="entry name" value="PSII_PsbY"/>
</dbReference>
<dbReference type="EMBL" id="JAFIRA010000012">
    <property type="protein sequence ID" value="MCJ2542595.1"/>
    <property type="molecule type" value="Genomic_DNA"/>
</dbReference>
<evidence type="ECO:0000313" key="11">
    <source>
        <dbReference type="Proteomes" id="UP000830835"/>
    </source>
</evidence>
<proteinExistence type="inferred from homology"/>
<evidence type="ECO:0000313" key="10">
    <source>
        <dbReference type="EMBL" id="MCJ2542595.1"/>
    </source>
</evidence>
<evidence type="ECO:0000256" key="6">
    <source>
        <dbReference type="ARBA" id="ARBA00023136"/>
    </source>
</evidence>
<keyword evidence="5 8" id="KW-0793">Thylakoid</keyword>
<evidence type="ECO:0000256" key="1">
    <source>
        <dbReference type="ARBA" id="ARBA00004370"/>
    </source>
</evidence>
<evidence type="ECO:0000256" key="9">
    <source>
        <dbReference type="SAM" id="Phobius"/>
    </source>
</evidence>
<feature type="topological domain" description="Lumenal" evidence="8">
    <location>
        <begin position="26"/>
        <end position="50"/>
    </location>
</feature>
<keyword evidence="7 8" id="KW-0604">Photosystem II</keyword>
<keyword evidence="6 8" id="KW-0472">Membrane</keyword>
<sequence>MDIDFRPVIVLGPIVLVVGWAAYNIIKAAIKGEAKLFGERGNNPFGKEGN</sequence>
<evidence type="ECO:0000256" key="3">
    <source>
        <dbReference type="ARBA" id="ARBA00022692"/>
    </source>
</evidence>
<dbReference type="RefSeq" id="WP_279611304.1">
    <property type="nucleotide sequence ID" value="NZ_JAFIRA010000012.1"/>
</dbReference>
<accession>A0ABT0C9Z3</accession>
<keyword evidence="11" id="KW-1185">Reference proteome</keyword>
<evidence type="ECO:0000256" key="2">
    <source>
        <dbReference type="ARBA" id="ARBA00022531"/>
    </source>
</evidence>
<gene>
    <name evidence="8" type="primary">psbY</name>
    <name evidence="10" type="ORF">JX360_06695</name>
</gene>
<feature type="transmembrane region" description="Helical" evidence="9">
    <location>
        <begin position="6"/>
        <end position="26"/>
    </location>
</feature>
<evidence type="ECO:0000256" key="5">
    <source>
        <dbReference type="ARBA" id="ARBA00023078"/>
    </source>
</evidence>
<evidence type="ECO:0000256" key="4">
    <source>
        <dbReference type="ARBA" id="ARBA00022989"/>
    </source>
</evidence>
<reference evidence="10" key="1">
    <citation type="submission" date="2021-02" db="EMBL/GenBank/DDBJ databases">
        <title>The CRISPR/cas machinery reduction and long-range gene transfer in the hot spring cyanobacterium Synechococcus.</title>
        <authorList>
            <person name="Dvorak P."/>
            <person name="Jahodarova E."/>
            <person name="Hasler P."/>
            <person name="Poulickova A."/>
        </authorList>
    </citation>
    <scope>NUCLEOTIDE SEQUENCE</scope>
    <source>
        <strain evidence="10">Rupite</strain>
    </source>
</reference>
<dbReference type="Pfam" id="PF06298">
    <property type="entry name" value="PsbY"/>
    <property type="match status" value="1"/>
</dbReference>
<comment type="similarity">
    <text evidence="8">Belongs to the PsbY family.</text>
</comment>
<feature type="topological domain" description="Lumenal" evidence="8">
    <location>
        <begin position="1"/>
        <end position="6"/>
    </location>
</feature>
<comment type="function">
    <text evidence="8">Loosely associated component of the core of photosystem II (PSII). PSII is a light-driven water plastoquinone oxidoreductase, using light energy to abstract electrons from H(2)O, generating a proton gradient subsequently used for ATP formation.</text>
</comment>